<evidence type="ECO:0000313" key="2">
    <source>
        <dbReference type="Proteomes" id="UP000828390"/>
    </source>
</evidence>
<evidence type="ECO:0000313" key="1">
    <source>
        <dbReference type="EMBL" id="KAH3840835.1"/>
    </source>
</evidence>
<organism evidence="1 2">
    <name type="scientific">Dreissena polymorpha</name>
    <name type="common">Zebra mussel</name>
    <name type="synonym">Mytilus polymorpha</name>
    <dbReference type="NCBI Taxonomy" id="45954"/>
    <lineage>
        <taxon>Eukaryota</taxon>
        <taxon>Metazoa</taxon>
        <taxon>Spiralia</taxon>
        <taxon>Lophotrochozoa</taxon>
        <taxon>Mollusca</taxon>
        <taxon>Bivalvia</taxon>
        <taxon>Autobranchia</taxon>
        <taxon>Heteroconchia</taxon>
        <taxon>Euheterodonta</taxon>
        <taxon>Imparidentia</taxon>
        <taxon>Neoheterodontei</taxon>
        <taxon>Myida</taxon>
        <taxon>Dreissenoidea</taxon>
        <taxon>Dreissenidae</taxon>
        <taxon>Dreissena</taxon>
    </lineage>
</organism>
<proteinExistence type="predicted"/>
<gene>
    <name evidence="1" type="ORF">DPMN_114291</name>
</gene>
<dbReference type="AlphaFoldDB" id="A0A9D4KJR1"/>
<comment type="caution">
    <text evidence="1">The sequence shown here is derived from an EMBL/GenBank/DDBJ whole genome shotgun (WGS) entry which is preliminary data.</text>
</comment>
<sequence>MDVACSSCQRVGTEDDMQKEDKQFQRNVYPTKRNDKHKEKEVIQFDFDMRKDCRSENDFGRIHGTIYQNVKNIECHWSR</sequence>
<name>A0A9D4KJR1_DREPO</name>
<protein>
    <submittedName>
        <fullName evidence="1">Uncharacterized protein</fullName>
    </submittedName>
</protein>
<dbReference type="Proteomes" id="UP000828390">
    <property type="component" value="Unassembled WGS sequence"/>
</dbReference>
<reference evidence="1" key="2">
    <citation type="submission" date="2020-11" db="EMBL/GenBank/DDBJ databases">
        <authorList>
            <person name="McCartney M.A."/>
            <person name="Auch B."/>
            <person name="Kono T."/>
            <person name="Mallez S."/>
            <person name="Becker A."/>
            <person name="Gohl D.M."/>
            <person name="Silverstein K.A.T."/>
            <person name="Koren S."/>
            <person name="Bechman K.B."/>
            <person name="Herman A."/>
            <person name="Abrahante J.E."/>
            <person name="Garbe J."/>
        </authorList>
    </citation>
    <scope>NUCLEOTIDE SEQUENCE</scope>
    <source>
        <strain evidence="1">Duluth1</strain>
        <tissue evidence="1">Whole animal</tissue>
    </source>
</reference>
<accession>A0A9D4KJR1</accession>
<dbReference type="Gene3D" id="3.10.20.90">
    <property type="entry name" value="Phosphatidylinositol 3-kinase Catalytic Subunit, Chain A, domain 1"/>
    <property type="match status" value="1"/>
</dbReference>
<reference evidence="1" key="1">
    <citation type="journal article" date="2019" name="bioRxiv">
        <title>The Genome of the Zebra Mussel, Dreissena polymorpha: A Resource for Invasive Species Research.</title>
        <authorList>
            <person name="McCartney M.A."/>
            <person name="Auch B."/>
            <person name="Kono T."/>
            <person name="Mallez S."/>
            <person name="Zhang Y."/>
            <person name="Obille A."/>
            <person name="Becker A."/>
            <person name="Abrahante J.E."/>
            <person name="Garbe J."/>
            <person name="Badalamenti J.P."/>
            <person name="Herman A."/>
            <person name="Mangelson H."/>
            <person name="Liachko I."/>
            <person name="Sullivan S."/>
            <person name="Sone E.D."/>
            <person name="Koren S."/>
            <person name="Silverstein K.A.T."/>
            <person name="Beckman K.B."/>
            <person name="Gohl D.M."/>
        </authorList>
    </citation>
    <scope>NUCLEOTIDE SEQUENCE</scope>
    <source>
        <strain evidence="1">Duluth1</strain>
        <tissue evidence="1">Whole animal</tissue>
    </source>
</reference>
<keyword evidence="2" id="KW-1185">Reference proteome</keyword>
<dbReference type="EMBL" id="JAIWYP010000004">
    <property type="protein sequence ID" value="KAH3840835.1"/>
    <property type="molecule type" value="Genomic_DNA"/>
</dbReference>